<evidence type="ECO:0000256" key="2">
    <source>
        <dbReference type="SAM" id="MobiDB-lite"/>
    </source>
</evidence>
<keyword evidence="1" id="KW-0175">Coiled coil</keyword>
<evidence type="ECO:0000256" key="3">
    <source>
        <dbReference type="SAM" id="Phobius"/>
    </source>
</evidence>
<accession>A0A813PHX3</accession>
<keyword evidence="3" id="KW-0472">Membrane</keyword>
<dbReference type="OrthoDB" id="619536at2759"/>
<feature type="transmembrane region" description="Helical" evidence="3">
    <location>
        <begin position="75"/>
        <end position="99"/>
    </location>
</feature>
<dbReference type="AlphaFoldDB" id="A0A813PHX3"/>
<feature type="coiled-coil region" evidence="1">
    <location>
        <begin position="639"/>
        <end position="670"/>
    </location>
</feature>
<proteinExistence type="predicted"/>
<protein>
    <recommendedName>
        <fullName evidence="4">O-acyltransferase WSD1 C-terminal domain-containing protein</fullName>
    </recommendedName>
</protein>
<sequence length="852" mass="98126">MTHSGSIHSNLSQNDDLKKSQTTIHKSILNRINPNETDSEKNPRTKKYHIEYPFKSITRKTDQISPLFNFIKLTLLFIINIAFFFPIALFLVITVYIPFKFLKQYLFKLLHCLHLTESSRFDSLQIPQFLNPIELFWLFNSNLNKQTNCLVGSKSIGACLFFIEGYLAKNTIRDLINNRIIQVSTRSQTNEFSRFTERLLKVFGFGYVWVQAHDFNLDEHIIEIDTTKINLKNDQDLQAYISNNILNEQNFSLNKPLWSLYYIKSYGQNLSDRTTVLIFLYHESFSSGISLMRLFLKGLVDNRNALDLKPRFAYFNFNLSLIKQMIFSWLNIFVFLLFKKKDQNPLNWKYFRSDRFKMLNLKPNLNENNNNNNRQILTWSEPFSLVMLNRLKMVTRSKMNDLLISTLAGILRNYLQIKGINNPLDMKMLMPIDLTSNKYPFKIKNNSTLVSIRMPLNTEGAIPRLWMTKIKTSKLKKSNNFLFLHFLINCLFYLLPNRLAYRLVENALGKNTFLASTLGAGDSSLSTLSLCNRNVKGLIYFNPSISNVKINFAIVTYGDEVRLSLQADSNVISNPELITNEFIKQLENLTDLLANRRIPGEVRRAVRPIFEAHSEPLPGILYNSGEVAIEERNDSVIFMDIMNEEMQQKMAEIQQELQTLSESLINLDQTSCDYLKQKQIILIKSDRLRKEFRSILAQLQIRQNINSQAIPSDDEDELDPNERIRLRSSSIVSKLSLGSNSASKRTRESSSEHSNVNIEKTASSRKGSNSRKGSLSFASGVSNELSVPNGHNSTHNINSLSVENELTISKKQVSFHSSSQSSVNKDINNNNTISGKKVNDINDLSQFYDDDF</sequence>
<dbReference type="GO" id="GO:0005886">
    <property type="term" value="C:plasma membrane"/>
    <property type="evidence" value="ECO:0007669"/>
    <property type="project" value="TreeGrafter"/>
</dbReference>
<dbReference type="EMBL" id="CAJNOC010000381">
    <property type="protein sequence ID" value="CAF0753120.1"/>
    <property type="molecule type" value="Genomic_DNA"/>
</dbReference>
<name>A0A813PHX3_9BILA</name>
<keyword evidence="3" id="KW-1133">Transmembrane helix</keyword>
<organism evidence="5 6">
    <name type="scientific">Brachionus calyciflorus</name>
    <dbReference type="NCBI Taxonomy" id="104777"/>
    <lineage>
        <taxon>Eukaryota</taxon>
        <taxon>Metazoa</taxon>
        <taxon>Spiralia</taxon>
        <taxon>Gnathifera</taxon>
        <taxon>Rotifera</taxon>
        <taxon>Eurotatoria</taxon>
        <taxon>Monogononta</taxon>
        <taxon>Pseudotrocha</taxon>
        <taxon>Ploima</taxon>
        <taxon>Brachionidae</taxon>
        <taxon>Brachionus</taxon>
    </lineage>
</organism>
<evidence type="ECO:0000313" key="5">
    <source>
        <dbReference type="EMBL" id="CAF0753120.1"/>
    </source>
</evidence>
<dbReference type="InterPro" id="IPR045034">
    <property type="entry name" value="O-acyltransferase_WSD1-like"/>
</dbReference>
<comment type="caution">
    <text evidence="5">The sequence shown here is derived from an EMBL/GenBank/DDBJ whole genome shotgun (WGS) entry which is preliminary data.</text>
</comment>
<dbReference type="Proteomes" id="UP000663879">
    <property type="component" value="Unassembled WGS sequence"/>
</dbReference>
<dbReference type="Pfam" id="PF06974">
    <property type="entry name" value="WS_DGAT_C"/>
    <property type="match status" value="1"/>
</dbReference>
<feature type="compositionally biased region" description="Polar residues" evidence="2">
    <location>
        <begin position="752"/>
        <end position="761"/>
    </location>
</feature>
<feature type="compositionally biased region" description="Low complexity" evidence="2">
    <location>
        <begin position="764"/>
        <end position="775"/>
    </location>
</feature>
<feature type="compositionally biased region" description="Polar residues" evidence="2">
    <location>
        <begin position="824"/>
        <end position="834"/>
    </location>
</feature>
<evidence type="ECO:0000313" key="6">
    <source>
        <dbReference type="Proteomes" id="UP000663879"/>
    </source>
</evidence>
<evidence type="ECO:0000256" key="1">
    <source>
        <dbReference type="SAM" id="Coils"/>
    </source>
</evidence>
<evidence type="ECO:0000259" key="4">
    <source>
        <dbReference type="Pfam" id="PF06974"/>
    </source>
</evidence>
<dbReference type="InterPro" id="IPR009721">
    <property type="entry name" value="O-acyltransferase_WSD1_C"/>
</dbReference>
<reference evidence="5" key="1">
    <citation type="submission" date="2021-02" db="EMBL/GenBank/DDBJ databases">
        <authorList>
            <person name="Nowell W R."/>
        </authorList>
    </citation>
    <scope>NUCLEOTIDE SEQUENCE</scope>
    <source>
        <strain evidence="5">Ploen Becks lab</strain>
    </source>
</reference>
<feature type="domain" description="O-acyltransferase WSD1 C-terminal" evidence="4">
    <location>
        <begin position="445"/>
        <end position="589"/>
    </location>
</feature>
<gene>
    <name evidence="5" type="ORF">OXX778_LOCUS4025</name>
</gene>
<feature type="region of interest" description="Disordered" evidence="2">
    <location>
        <begin position="737"/>
        <end position="775"/>
    </location>
</feature>
<keyword evidence="6" id="KW-1185">Reference proteome</keyword>
<keyword evidence="3" id="KW-0812">Transmembrane</keyword>
<feature type="region of interest" description="Disordered" evidence="2">
    <location>
        <begin position="817"/>
        <end position="836"/>
    </location>
</feature>
<dbReference type="GO" id="GO:0008374">
    <property type="term" value="F:O-acyltransferase activity"/>
    <property type="evidence" value="ECO:0007669"/>
    <property type="project" value="InterPro"/>
</dbReference>
<dbReference type="PANTHER" id="PTHR31650:SF1">
    <property type="entry name" value="WAX ESTER SYNTHASE_DIACYLGLYCEROL ACYLTRANSFERASE 4-RELATED"/>
    <property type="match status" value="1"/>
</dbReference>
<dbReference type="PANTHER" id="PTHR31650">
    <property type="entry name" value="O-ACYLTRANSFERASE (WSD1-LIKE) FAMILY PROTEIN"/>
    <property type="match status" value="1"/>
</dbReference>
<dbReference type="GO" id="GO:0019432">
    <property type="term" value="P:triglyceride biosynthetic process"/>
    <property type="evidence" value="ECO:0007669"/>
    <property type="project" value="TreeGrafter"/>
</dbReference>